<comment type="subcellular location">
    <subcellularLocation>
        <location evidence="2">Membrane</location>
    </subcellularLocation>
</comment>
<evidence type="ECO:0000313" key="10">
    <source>
        <dbReference type="Proteomes" id="UP000887572"/>
    </source>
</evidence>
<dbReference type="InterPro" id="IPR001054">
    <property type="entry name" value="A/G_cyclase"/>
</dbReference>
<keyword evidence="7" id="KW-0325">Glycoprotein</keyword>
<evidence type="ECO:0000256" key="1">
    <source>
        <dbReference type="ARBA" id="ARBA00001436"/>
    </source>
</evidence>
<keyword evidence="5" id="KW-1133">Transmembrane helix</keyword>
<name>A0A914GVK4_GLORO</name>
<evidence type="ECO:0000313" key="11">
    <source>
        <dbReference type="WBParaSite" id="Gr19_v10_g11184.t1"/>
    </source>
</evidence>
<dbReference type="InterPro" id="IPR050401">
    <property type="entry name" value="Cyclic_nucleotide_synthase"/>
</dbReference>
<dbReference type="GO" id="GO:0004016">
    <property type="term" value="F:adenylate cyclase activity"/>
    <property type="evidence" value="ECO:0007669"/>
    <property type="project" value="TreeGrafter"/>
</dbReference>
<dbReference type="PANTHER" id="PTHR11920">
    <property type="entry name" value="GUANYLYL CYCLASE"/>
    <property type="match status" value="1"/>
</dbReference>
<dbReference type="PANTHER" id="PTHR11920:SF501">
    <property type="entry name" value="GUANYLATE CYCLASE 32E"/>
    <property type="match status" value="1"/>
</dbReference>
<dbReference type="Gene3D" id="3.30.70.1230">
    <property type="entry name" value="Nucleotide cyclase"/>
    <property type="match status" value="1"/>
</dbReference>
<keyword evidence="6" id="KW-0472">Membrane</keyword>
<sequence>MASRMESTGVPEKIQCSEQYMEGLHKHYPEFRMAPRGKIDIKGKGECCTHWLEGKAISAGGSLTPEQHGIKHRRSFERILKRIGVRR</sequence>
<evidence type="ECO:0000259" key="9">
    <source>
        <dbReference type="Pfam" id="PF00211"/>
    </source>
</evidence>
<dbReference type="Proteomes" id="UP000887572">
    <property type="component" value="Unplaced"/>
</dbReference>
<evidence type="ECO:0000256" key="7">
    <source>
        <dbReference type="ARBA" id="ARBA00023180"/>
    </source>
</evidence>
<evidence type="ECO:0000256" key="5">
    <source>
        <dbReference type="ARBA" id="ARBA00022989"/>
    </source>
</evidence>
<dbReference type="GO" id="GO:0000166">
    <property type="term" value="F:nucleotide binding"/>
    <property type="evidence" value="ECO:0007669"/>
    <property type="project" value="UniProtKB-KW"/>
</dbReference>
<dbReference type="AlphaFoldDB" id="A0A914GVK4"/>
<keyword evidence="3" id="KW-0812">Transmembrane</keyword>
<evidence type="ECO:0000256" key="6">
    <source>
        <dbReference type="ARBA" id="ARBA00023136"/>
    </source>
</evidence>
<dbReference type="GO" id="GO:0035556">
    <property type="term" value="P:intracellular signal transduction"/>
    <property type="evidence" value="ECO:0007669"/>
    <property type="project" value="InterPro"/>
</dbReference>
<dbReference type="Pfam" id="PF00211">
    <property type="entry name" value="Guanylate_cyc"/>
    <property type="match status" value="1"/>
</dbReference>
<proteinExistence type="predicted"/>
<dbReference type="GO" id="GO:0007168">
    <property type="term" value="P:receptor guanylyl cyclase signaling pathway"/>
    <property type="evidence" value="ECO:0007669"/>
    <property type="project" value="TreeGrafter"/>
</dbReference>
<dbReference type="SUPFAM" id="SSF55073">
    <property type="entry name" value="Nucleotide cyclase"/>
    <property type="match status" value="1"/>
</dbReference>
<evidence type="ECO:0000256" key="4">
    <source>
        <dbReference type="ARBA" id="ARBA00022741"/>
    </source>
</evidence>
<protein>
    <submittedName>
        <fullName evidence="11">Guanylate cyclase domain-containing protein</fullName>
    </submittedName>
</protein>
<accession>A0A914GVK4</accession>
<keyword evidence="4" id="KW-0547">Nucleotide-binding</keyword>
<dbReference type="InterPro" id="IPR029787">
    <property type="entry name" value="Nucleotide_cyclase"/>
</dbReference>
<dbReference type="GO" id="GO:0001653">
    <property type="term" value="F:peptide receptor activity"/>
    <property type="evidence" value="ECO:0007669"/>
    <property type="project" value="TreeGrafter"/>
</dbReference>
<feature type="domain" description="Guanylate cyclase" evidence="9">
    <location>
        <begin position="1"/>
        <end position="54"/>
    </location>
</feature>
<keyword evidence="10" id="KW-1185">Reference proteome</keyword>
<comment type="catalytic activity">
    <reaction evidence="1">
        <text>GTP = 3',5'-cyclic GMP + diphosphate</text>
        <dbReference type="Rhea" id="RHEA:13665"/>
        <dbReference type="ChEBI" id="CHEBI:33019"/>
        <dbReference type="ChEBI" id="CHEBI:37565"/>
        <dbReference type="ChEBI" id="CHEBI:57746"/>
        <dbReference type="EC" id="4.6.1.2"/>
    </reaction>
</comment>
<evidence type="ECO:0000256" key="3">
    <source>
        <dbReference type="ARBA" id="ARBA00022692"/>
    </source>
</evidence>
<dbReference type="WBParaSite" id="Gr19_v10_g11184.t1">
    <property type="protein sequence ID" value="Gr19_v10_g11184.t1"/>
    <property type="gene ID" value="Gr19_v10_g11184"/>
</dbReference>
<evidence type="ECO:0000256" key="2">
    <source>
        <dbReference type="ARBA" id="ARBA00004370"/>
    </source>
</evidence>
<dbReference type="GO" id="GO:0004383">
    <property type="term" value="F:guanylate cyclase activity"/>
    <property type="evidence" value="ECO:0007669"/>
    <property type="project" value="UniProtKB-EC"/>
</dbReference>
<evidence type="ECO:0000256" key="8">
    <source>
        <dbReference type="ARBA" id="ARBA00023239"/>
    </source>
</evidence>
<reference evidence="11" key="1">
    <citation type="submission" date="2022-11" db="UniProtKB">
        <authorList>
            <consortium name="WormBaseParasite"/>
        </authorList>
    </citation>
    <scope>IDENTIFICATION</scope>
</reference>
<organism evidence="10 11">
    <name type="scientific">Globodera rostochiensis</name>
    <name type="common">Golden nematode worm</name>
    <name type="synonym">Heterodera rostochiensis</name>
    <dbReference type="NCBI Taxonomy" id="31243"/>
    <lineage>
        <taxon>Eukaryota</taxon>
        <taxon>Metazoa</taxon>
        <taxon>Ecdysozoa</taxon>
        <taxon>Nematoda</taxon>
        <taxon>Chromadorea</taxon>
        <taxon>Rhabditida</taxon>
        <taxon>Tylenchina</taxon>
        <taxon>Tylenchomorpha</taxon>
        <taxon>Tylenchoidea</taxon>
        <taxon>Heteroderidae</taxon>
        <taxon>Heteroderinae</taxon>
        <taxon>Globodera</taxon>
    </lineage>
</organism>
<keyword evidence="8" id="KW-0456">Lyase</keyword>
<dbReference type="GO" id="GO:0005886">
    <property type="term" value="C:plasma membrane"/>
    <property type="evidence" value="ECO:0007669"/>
    <property type="project" value="TreeGrafter"/>
</dbReference>